<comment type="caution">
    <text evidence="1">The sequence shown here is derived from an EMBL/GenBank/DDBJ whole genome shotgun (WGS) entry which is preliminary data.</text>
</comment>
<keyword evidence="2" id="KW-1185">Reference proteome</keyword>
<dbReference type="EMBL" id="JAVCWF010000001">
    <property type="protein sequence ID" value="MDQ7937372.1"/>
    <property type="molecule type" value="Genomic_DNA"/>
</dbReference>
<protein>
    <submittedName>
        <fullName evidence="1">DUF960 domain-containing protein</fullName>
    </submittedName>
</protein>
<proteinExistence type="predicted"/>
<evidence type="ECO:0000313" key="2">
    <source>
        <dbReference type="Proteomes" id="UP001227831"/>
    </source>
</evidence>
<dbReference type="Gene3D" id="3.10.450.150">
    <property type="entry name" value="enterococcus faecalis protein"/>
    <property type="match status" value="1"/>
</dbReference>
<organism evidence="1 2">
    <name type="scientific">Lactiplantibacillus brownii</name>
    <dbReference type="NCBI Taxonomy" id="3069269"/>
    <lineage>
        <taxon>Bacteria</taxon>
        <taxon>Bacillati</taxon>
        <taxon>Bacillota</taxon>
        <taxon>Bacilli</taxon>
        <taxon>Lactobacillales</taxon>
        <taxon>Lactobacillaceae</taxon>
        <taxon>Lactiplantibacillus</taxon>
    </lineage>
</organism>
<dbReference type="InterPro" id="IPR009303">
    <property type="entry name" value="DUF960"/>
</dbReference>
<dbReference type="RefSeq" id="WP_308703122.1">
    <property type="nucleotide sequence ID" value="NZ_AP027463.1"/>
</dbReference>
<accession>A0ABU1AAB1</accession>
<reference evidence="1 2" key="1">
    <citation type="journal article" date="2023" name="Int. J. Syst. Evol. Microbiol.">
        <title>Lactiplantibacillus brownii sp. nov., a novel psychrotolerant species isolated from sauerkraut.</title>
        <authorList>
            <person name="Heng Y.C."/>
            <person name="Silvaraju S."/>
            <person name="Lee J.K.Y."/>
            <person name="Kittelmann S."/>
        </authorList>
    </citation>
    <scope>NUCLEOTIDE SEQUENCE [LARGE SCALE GENOMIC DNA]</scope>
    <source>
        <strain evidence="1 2">WILCCON 0030</strain>
    </source>
</reference>
<dbReference type="Proteomes" id="UP001227831">
    <property type="component" value="Unassembled WGS sequence"/>
</dbReference>
<gene>
    <name evidence="1" type="ORF">RA086_06995</name>
</gene>
<evidence type="ECO:0000313" key="1">
    <source>
        <dbReference type="EMBL" id="MDQ7937372.1"/>
    </source>
</evidence>
<dbReference type="Pfam" id="PF06124">
    <property type="entry name" value="DUF960"/>
    <property type="match status" value="1"/>
</dbReference>
<sequence length="102" mass="11620">MFNQNGERYATFGLVAKLPSEVIDGIWDVIDDDLRGVVKLPRVLQFALIARHGQVTVVFDDHQDSIFEFDLPFDYQRSFPETVAVLDDGQNQTMMLMAELKA</sequence>
<name>A0ABU1AAB1_9LACO</name>